<name>A0A1I3SJ60_9ACTN</name>
<evidence type="ECO:0000313" key="2">
    <source>
        <dbReference type="Proteomes" id="UP000199111"/>
    </source>
</evidence>
<evidence type="ECO:0000313" key="1">
    <source>
        <dbReference type="EMBL" id="SFJ57507.1"/>
    </source>
</evidence>
<sequence length="294" mass="33198">MAQRERRPRLMVLPRQPRYGEVMSANALEIRLREGRDRVDLTRYTDTLAQVQHALNEIDHVFARQKTARPEWIVQDLGHDDQELVVRLTARETPRRDYASLLASIHALVSGVEQLQETPEVPQYYTATTVERLLKIGNPGKGIQEVSFATVNDAVGPHFPVSEPVREHARLAVTGTQTSLGSVAGWIDQMSVRRLNKGVSSVSLFDPSTRRAVLGRLPAEMQTVVESMWRKRVLARGTIWRNDRGQVVKIEIEHLELLPEEPEALAPVSELLGIAPDWLGGQSVDDYIREVRRA</sequence>
<dbReference type="EMBL" id="FOQY01000010">
    <property type="protein sequence ID" value="SFJ57507.1"/>
    <property type="molecule type" value="Genomic_DNA"/>
</dbReference>
<keyword evidence="2" id="KW-1185">Reference proteome</keyword>
<accession>A0A1I3SJ60</accession>
<proteinExistence type="predicted"/>
<organism evidence="1 2">
    <name type="scientific">Streptosporangium canum</name>
    <dbReference type="NCBI Taxonomy" id="324952"/>
    <lineage>
        <taxon>Bacteria</taxon>
        <taxon>Bacillati</taxon>
        <taxon>Actinomycetota</taxon>
        <taxon>Actinomycetes</taxon>
        <taxon>Streptosporangiales</taxon>
        <taxon>Streptosporangiaceae</taxon>
        <taxon>Streptosporangium</taxon>
    </lineage>
</organism>
<dbReference type="Proteomes" id="UP000199111">
    <property type="component" value="Unassembled WGS sequence"/>
</dbReference>
<dbReference type="RefSeq" id="WP_143120963.1">
    <property type="nucleotide sequence ID" value="NZ_FOQY01000010.1"/>
</dbReference>
<dbReference type="GeneID" id="96299105"/>
<reference evidence="2" key="1">
    <citation type="submission" date="2016-10" db="EMBL/GenBank/DDBJ databases">
        <authorList>
            <person name="Varghese N."/>
            <person name="Submissions S."/>
        </authorList>
    </citation>
    <scope>NUCLEOTIDE SEQUENCE [LARGE SCALE GENOMIC DNA]</scope>
    <source>
        <strain evidence="2">CGMCC 4.2126</strain>
    </source>
</reference>
<protein>
    <submittedName>
        <fullName evidence="1">Uncharacterized protein</fullName>
    </submittedName>
</protein>
<dbReference type="AlphaFoldDB" id="A0A1I3SJ60"/>
<gene>
    <name evidence="1" type="ORF">SAMN05216275_11039</name>
</gene>